<proteinExistence type="predicted"/>
<name>A0ABY3TBL8_9MICO</name>
<protein>
    <submittedName>
        <fullName evidence="1">Uncharacterized protein</fullName>
    </submittedName>
</protein>
<keyword evidence="1" id="KW-0614">Plasmid</keyword>
<geneLocation type="plasmid" evidence="1 2">
    <name>pCL-A6099</name>
</geneLocation>
<gene>
    <name evidence="1" type="ORF">KYT88_15715</name>
</gene>
<reference evidence="2" key="1">
    <citation type="submission" date="2024-08" db="EMBL/GenBank/DDBJ databases">
        <title>Description of the novel species Clavibacter lycopersicum isolated from tomato seeds.</title>
        <authorList>
            <person name="Arizala E.D."/>
            <person name="Dobhal S."/>
            <person name="Alvarez A."/>
            <person name="Arif M."/>
        </authorList>
    </citation>
    <scope>NUCLEOTIDE SEQUENCE [LARGE SCALE GENOMIC DNA]</scope>
    <source>
        <strain evidence="2">A6099</strain>
        <plasmid evidence="2">pCL-A6099</plasmid>
    </source>
</reference>
<evidence type="ECO:0000313" key="1">
    <source>
        <dbReference type="EMBL" id="UKF26721.1"/>
    </source>
</evidence>
<dbReference type="EMBL" id="CP083440">
    <property type="protein sequence ID" value="UKF26721.1"/>
    <property type="molecule type" value="Genomic_DNA"/>
</dbReference>
<dbReference type="RefSeq" id="WP_147362291.1">
    <property type="nucleotide sequence ID" value="NZ_CP083440.1"/>
</dbReference>
<keyword evidence="2" id="KW-1185">Reference proteome</keyword>
<evidence type="ECO:0000313" key="2">
    <source>
        <dbReference type="Proteomes" id="UP001649473"/>
    </source>
</evidence>
<sequence>MSDETHHLLRPEEWDAQPSWDDGWQMSPDPETLRGVLWCRRGLAGAQHRARNAGSVAFDHWAAAVEAVWWAVALDEALNSLHDQRYRTARAANADGETVVGLRWLRHQHAHRIVVTGHGGPKRDFFGPTGFGPPFYLSPSNRWMQRSDIPADGRRQDHVAEAAYDARVAGYSLDDPIAEALKWFDTVIIAAGIDPHQDADGEDPTVL</sequence>
<organism evidence="1 2">
    <name type="scientific">Clavibacter seminis</name>
    <dbReference type="NCBI Taxonomy" id="2860285"/>
    <lineage>
        <taxon>Bacteria</taxon>
        <taxon>Bacillati</taxon>
        <taxon>Actinomycetota</taxon>
        <taxon>Actinomycetes</taxon>
        <taxon>Micrococcales</taxon>
        <taxon>Microbacteriaceae</taxon>
        <taxon>Clavibacter</taxon>
    </lineage>
</organism>
<accession>A0ABY3TBL8</accession>
<dbReference type="Proteomes" id="UP001649473">
    <property type="component" value="Plasmid pCL-A6099"/>
</dbReference>